<accession>A0ABN7XPZ7</accession>
<comment type="caution">
    <text evidence="1">The sequence shown here is derived from an EMBL/GenBank/DDBJ whole genome shotgun (WGS) entry which is preliminary data.</text>
</comment>
<name>A0ABN7XPZ7_GIGMA</name>
<dbReference type="Proteomes" id="UP000789901">
    <property type="component" value="Unassembled WGS sequence"/>
</dbReference>
<evidence type="ECO:0000313" key="2">
    <source>
        <dbReference type="Proteomes" id="UP000789901"/>
    </source>
</evidence>
<dbReference type="EMBL" id="CAJVQB010170846">
    <property type="protein sequence ID" value="CAG8857425.1"/>
    <property type="molecule type" value="Genomic_DNA"/>
</dbReference>
<keyword evidence="2" id="KW-1185">Reference proteome</keyword>
<feature type="non-terminal residue" evidence="1">
    <location>
        <position position="52"/>
    </location>
</feature>
<feature type="non-terminal residue" evidence="1">
    <location>
        <position position="1"/>
    </location>
</feature>
<organism evidence="1 2">
    <name type="scientific">Gigaspora margarita</name>
    <dbReference type="NCBI Taxonomy" id="4874"/>
    <lineage>
        <taxon>Eukaryota</taxon>
        <taxon>Fungi</taxon>
        <taxon>Fungi incertae sedis</taxon>
        <taxon>Mucoromycota</taxon>
        <taxon>Glomeromycotina</taxon>
        <taxon>Glomeromycetes</taxon>
        <taxon>Diversisporales</taxon>
        <taxon>Gigasporaceae</taxon>
        <taxon>Gigaspora</taxon>
    </lineage>
</organism>
<evidence type="ECO:0000313" key="1">
    <source>
        <dbReference type="EMBL" id="CAG8857425.1"/>
    </source>
</evidence>
<reference evidence="1 2" key="1">
    <citation type="submission" date="2021-06" db="EMBL/GenBank/DDBJ databases">
        <authorList>
            <person name="Kallberg Y."/>
            <person name="Tangrot J."/>
            <person name="Rosling A."/>
        </authorList>
    </citation>
    <scope>NUCLEOTIDE SEQUENCE [LARGE SCALE GENOMIC DNA]</scope>
    <source>
        <strain evidence="1 2">120-4 pot B 10/14</strain>
    </source>
</reference>
<proteinExistence type="predicted"/>
<sequence length="52" mass="6071">KEYEKLIHLKHYLKGLYQAHKKDPLGFDAHLISQAMGRVSREKISAIPHNME</sequence>
<gene>
    <name evidence="1" type="ORF">GMARGA_LOCUS46244</name>
</gene>
<protein>
    <submittedName>
        <fullName evidence="1">36899_t:CDS:1</fullName>
    </submittedName>
</protein>